<evidence type="ECO:0000313" key="5">
    <source>
        <dbReference type="Proteomes" id="UP000192756"/>
    </source>
</evidence>
<dbReference type="GO" id="GO:0016989">
    <property type="term" value="F:sigma factor antagonist activity"/>
    <property type="evidence" value="ECO:0007669"/>
    <property type="project" value="TreeGrafter"/>
</dbReference>
<keyword evidence="1" id="KW-0472">Membrane</keyword>
<dbReference type="STRING" id="151894.SAMN04488524_3807"/>
<feature type="domain" description="Protein FecR C-terminal" evidence="3">
    <location>
        <begin position="329"/>
        <end position="396"/>
    </location>
</feature>
<dbReference type="InterPro" id="IPR006860">
    <property type="entry name" value="FecR"/>
</dbReference>
<sequence>MDHLRPLFTKYMDDSCTTAEIGLLMQYFNELENESGLKALIAAEMAKDVEEETDESALDKRLLKIYDQLQTDLIPAVPAAAVIRPIRNYFKYAGAAAVLLIVSAVLYFYVQRNQSSNVSNLTAGQLARDVGPGGNNAILTLADGSEISLTDAGNGELASQSGITITKTRDGELVYEIAKGKALGATQYNSISTPAGGQYQVNLPDGSKVWLNAMSSLKYPTVFSGTDRRVTLRGEAYFEVAKDQGRPFVVASSAAGKSQEITVLGTHFNINSYADEPVIKTTLLEGSVRVASGTASKVLRPGQQSAVSERIILTEVDVDQFVDWKNGNFYFDDENIESIMRKLARWYDIDVVYQGKIPDAVFGAEISRAKRLSEVLKGLETAGKIHFKIEGRRVTVMQ</sequence>
<dbReference type="EMBL" id="FWXT01000003">
    <property type="protein sequence ID" value="SMC96774.1"/>
    <property type="molecule type" value="Genomic_DNA"/>
</dbReference>
<name>A0A1W2DHC1_9SPHI</name>
<evidence type="ECO:0000259" key="2">
    <source>
        <dbReference type="Pfam" id="PF04773"/>
    </source>
</evidence>
<dbReference type="RefSeq" id="WP_084240583.1">
    <property type="nucleotide sequence ID" value="NZ_FWXT01000003.1"/>
</dbReference>
<dbReference type="InterPro" id="IPR012373">
    <property type="entry name" value="Ferrdict_sens_TM"/>
</dbReference>
<keyword evidence="5" id="KW-1185">Reference proteome</keyword>
<dbReference type="OrthoDB" id="1099963at2"/>
<dbReference type="Gene3D" id="3.55.50.30">
    <property type="match status" value="1"/>
</dbReference>
<gene>
    <name evidence="4" type="ORF">SAMN04488524_3807</name>
</gene>
<protein>
    <submittedName>
        <fullName evidence="4">FecR family protein</fullName>
    </submittedName>
</protein>
<feature type="domain" description="FecR protein" evidence="2">
    <location>
        <begin position="191"/>
        <end position="289"/>
    </location>
</feature>
<dbReference type="Gene3D" id="2.60.120.1440">
    <property type="match status" value="1"/>
</dbReference>
<keyword evidence="1" id="KW-0812">Transmembrane</keyword>
<reference evidence="5" key="1">
    <citation type="submission" date="2017-04" db="EMBL/GenBank/DDBJ databases">
        <authorList>
            <person name="Varghese N."/>
            <person name="Submissions S."/>
        </authorList>
    </citation>
    <scope>NUCLEOTIDE SEQUENCE [LARGE SCALE GENOMIC DNA]</scope>
    <source>
        <strain evidence="5">DSM 12126</strain>
    </source>
</reference>
<dbReference type="Proteomes" id="UP000192756">
    <property type="component" value="Unassembled WGS sequence"/>
</dbReference>
<keyword evidence="1" id="KW-1133">Transmembrane helix</keyword>
<dbReference type="InterPro" id="IPR032508">
    <property type="entry name" value="FecR_C"/>
</dbReference>
<dbReference type="PANTHER" id="PTHR30273">
    <property type="entry name" value="PERIPLASMIC SIGNAL SENSOR AND SIGMA FACTOR ACTIVATOR FECR-RELATED"/>
    <property type="match status" value="1"/>
</dbReference>
<feature type="transmembrane region" description="Helical" evidence="1">
    <location>
        <begin position="92"/>
        <end position="110"/>
    </location>
</feature>
<dbReference type="Pfam" id="PF16344">
    <property type="entry name" value="FecR_C"/>
    <property type="match status" value="1"/>
</dbReference>
<dbReference type="Pfam" id="PF04773">
    <property type="entry name" value="FecR"/>
    <property type="match status" value="1"/>
</dbReference>
<evidence type="ECO:0000313" key="4">
    <source>
        <dbReference type="EMBL" id="SMC96774.1"/>
    </source>
</evidence>
<evidence type="ECO:0000259" key="3">
    <source>
        <dbReference type="Pfam" id="PF16344"/>
    </source>
</evidence>
<organism evidence="4 5">
    <name type="scientific">Pedobacter africanus</name>
    <dbReference type="NCBI Taxonomy" id="151894"/>
    <lineage>
        <taxon>Bacteria</taxon>
        <taxon>Pseudomonadati</taxon>
        <taxon>Bacteroidota</taxon>
        <taxon>Sphingobacteriia</taxon>
        <taxon>Sphingobacteriales</taxon>
        <taxon>Sphingobacteriaceae</taxon>
        <taxon>Pedobacter</taxon>
    </lineage>
</organism>
<accession>A0A1W2DHC1</accession>
<proteinExistence type="predicted"/>
<evidence type="ECO:0000256" key="1">
    <source>
        <dbReference type="SAM" id="Phobius"/>
    </source>
</evidence>
<dbReference type="AlphaFoldDB" id="A0A1W2DHC1"/>
<dbReference type="PANTHER" id="PTHR30273:SF2">
    <property type="entry name" value="PROTEIN FECR"/>
    <property type="match status" value="1"/>
</dbReference>